<dbReference type="InterPro" id="IPR001736">
    <property type="entry name" value="PLipase_D/transphosphatidylase"/>
</dbReference>
<dbReference type="PROSITE" id="PS50035">
    <property type="entry name" value="PLD"/>
    <property type="match status" value="1"/>
</dbReference>
<dbReference type="PANTHER" id="PTHR21248">
    <property type="entry name" value="CARDIOLIPIN SYNTHASE"/>
    <property type="match status" value="1"/>
</dbReference>
<proteinExistence type="predicted"/>
<feature type="domain" description="PLD phosphodiesterase" evidence="6">
    <location>
        <begin position="286"/>
        <end position="313"/>
    </location>
</feature>
<dbReference type="EMBL" id="BSNS01000009">
    <property type="protein sequence ID" value="GLQ54745.1"/>
    <property type="molecule type" value="Genomic_DNA"/>
</dbReference>
<evidence type="ECO:0000259" key="6">
    <source>
        <dbReference type="PROSITE" id="PS50035"/>
    </source>
</evidence>
<name>A0ABQ5W536_9HYPH</name>
<comment type="function">
    <text evidence="1">Could be a virulence factor.</text>
</comment>
<dbReference type="CDD" id="cd09110">
    <property type="entry name" value="PLDc_CLS_1"/>
    <property type="match status" value="1"/>
</dbReference>
<dbReference type="SUPFAM" id="SSF56024">
    <property type="entry name" value="Phospholipase D/nuclease"/>
    <property type="match status" value="2"/>
</dbReference>
<organism evidence="7 8">
    <name type="scientific">Devosia nitrariae</name>
    <dbReference type="NCBI Taxonomy" id="2071872"/>
    <lineage>
        <taxon>Bacteria</taxon>
        <taxon>Pseudomonadati</taxon>
        <taxon>Pseudomonadota</taxon>
        <taxon>Alphaproteobacteria</taxon>
        <taxon>Hyphomicrobiales</taxon>
        <taxon>Devosiaceae</taxon>
        <taxon>Devosia</taxon>
    </lineage>
</organism>
<dbReference type="PANTHER" id="PTHR21248:SF22">
    <property type="entry name" value="PHOSPHOLIPASE D"/>
    <property type="match status" value="1"/>
</dbReference>
<evidence type="ECO:0000313" key="7">
    <source>
        <dbReference type="EMBL" id="GLQ54745.1"/>
    </source>
</evidence>
<evidence type="ECO:0000256" key="4">
    <source>
        <dbReference type="ARBA" id="ARBA00022525"/>
    </source>
</evidence>
<evidence type="ECO:0000256" key="1">
    <source>
        <dbReference type="ARBA" id="ARBA00003145"/>
    </source>
</evidence>
<reference evidence="8" key="1">
    <citation type="journal article" date="2019" name="Int. J. Syst. Evol. Microbiol.">
        <title>The Global Catalogue of Microorganisms (GCM) 10K type strain sequencing project: providing services to taxonomists for standard genome sequencing and annotation.</title>
        <authorList>
            <consortium name="The Broad Institute Genomics Platform"/>
            <consortium name="The Broad Institute Genome Sequencing Center for Infectious Disease"/>
            <person name="Wu L."/>
            <person name="Ma J."/>
        </authorList>
    </citation>
    <scope>NUCLEOTIDE SEQUENCE [LARGE SCALE GENOMIC DNA]</scope>
    <source>
        <strain evidence="8">NBRC 112416</strain>
    </source>
</reference>
<evidence type="ECO:0000256" key="2">
    <source>
        <dbReference type="ARBA" id="ARBA00004613"/>
    </source>
</evidence>
<evidence type="ECO:0000256" key="3">
    <source>
        <dbReference type="ARBA" id="ARBA00018392"/>
    </source>
</evidence>
<evidence type="ECO:0000313" key="8">
    <source>
        <dbReference type="Proteomes" id="UP001156691"/>
    </source>
</evidence>
<keyword evidence="4" id="KW-0964">Secreted</keyword>
<comment type="subcellular location">
    <subcellularLocation>
        <location evidence="2">Secreted</location>
    </subcellularLocation>
</comment>
<accession>A0ABQ5W536</accession>
<sequence length="347" mass="38296">MERQNEAGLVVTSIPRAEPAWELFHSNRTAWTAAFGLCESARHSIAIEQYIFSRKGVGDDLLDLLASRAREGLRVRVLADAFGSQHLIDSAPAKALRKAGGEVVHFHGLRDFVRDPRTLMHRLHRKAVICDDDSLLTGGSCFSPRMVDWRDTMVRVDGLLAREALAAFDATWSAAEGGRGLPQIPVRELDPRAWSYLVSWPKSPAGNEYYRLLLEQIGAAQASVVLTTPYFLPDKIFVQCLLDAAARGVRVRLLLPAHSDHPMVDRISSIFTRKLTQGGVEVHGYLPAMMHAKLVIIDAGFAAVGSFNLGLDSFRMNLEGAVATASPDFIYALTDQLELDFSVSKRM</sequence>
<dbReference type="Gene3D" id="3.30.870.10">
    <property type="entry name" value="Endonuclease Chain A"/>
    <property type="match status" value="2"/>
</dbReference>
<dbReference type="Proteomes" id="UP001156691">
    <property type="component" value="Unassembled WGS sequence"/>
</dbReference>
<protein>
    <recommendedName>
        <fullName evidence="3">Phospholipase D</fullName>
    </recommendedName>
    <alternativeName>
        <fullName evidence="5">Choline phosphatase</fullName>
    </alternativeName>
</protein>
<dbReference type="Pfam" id="PF13091">
    <property type="entry name" value="PLDc_2"/>
    <property type="match status" value="2"/>
</dbReference>
<evidence type="ECO:0000256" key="5">
    <source>
        <dbReference type="ARBA" id="ARBA00029594"/>
    </source>
</evidence>
<dbReference type="RefSeq" id="WP_284340193.1">
    <property type="nucleotide sequence ID" value="NZ_BSNS01000009.1"/>
</dbReference>
<dbReference type="SMART" id="SM00155">
    <property type="entry name" value="PLDc"/>
    <property type="match status" value="2"/>
</dbReference>
<dbReference type="InterPro" id="IPR025202">
    <property type="entry name" value="PLD-like_dom"/>
</dbReference>
<gene>
    <name evidence="7" type="ORF">GCM10010862_20040</name>
</gene>
<comment type="caution">
    <text evidence="7">The sequence shown here is derived from an EMBL/GenBank/DDBJ whole genome shotgun (WGS) entry which is preliminary data.</text>
</comment>
<keyword evidence="8" id="KW-1185">Reference proteome</keyword>